<keyword evidence="1" id="KW-0472">Membrane</keyword>
<name>A0A9P1N238_9PELO</name>
<reference evidence="2" key="1">
    <citation type="submission" date="2022-11" db="EMBL/GenBank/DDBJ databases">
        <authorList>
            <person name="Kikuchi T."/>
        </authorList>
    </citation>
    <scope>NUCLEOTIDE SEQUENCE</scope>
    <source>
        <strain evidence="2">PS1010</strain>
    </source>
</reference>
<evidence type="ECO:0000256" key="1">
    <source>
        <dbReference type="SAM" id="Phobius"/>
    </source>
</evidence>
<feature type="transmembrane region" description="Helical" evidence="1">
    <location>
        <begin position="53"/>
        <end position="75"/>
    </location>
</feature>
<dbReference type="OrthoDB" id="5850417at2759"/>
<sequence>MTENNNANANTAENGAKRVNEFHRGTTYNGFLPVRPDMSEEAVLIRKYKMYSILFLVLALVFFISTIVISIILGINVKSIHYLEDQLEICIDNQKSAMKTD</sequence>
<dbReference type="AlphaFoldDB" id="A0A9P1N238"/>
<accession>A0A9P1N238</accession>
<evidence type="ECO:0000313" key="2">
    <source>
        <dbReference type="EMBL" id="CAI5448630.1"/>
    </source>
</evidence>
<keyword evidence="1" id="KW-0812">Transmembrane</keyword>
<dbReference type="EMBL" id="CANHGI010000004">
    <property type="protein sequence ID" value="CAI5448630.1"/>
    <property type="molecule type" value="Genomic_DNA"/>
</dbReference>
<keyword evidence="1" id="KW-1133">Transmembrane helix</keyword>
<organism evidence="2 3">
    <name type="scientific">Caenorhabditis angaria</name>
    <dbReference type="NCBI Taxonomy" id="860376"/>
    <lineage>
        <taxon>Eukaryota</taxon>
        <taxon>Metazoa</taxon>
        <taxon>Ecdysozoa</taxon>
        <taxon>Nematoda</taxon>
        <taxon>Chromadorea</taxon>
        <taxon>Rhabditida</taxon>
        <taxon>Rhabditina</taxon>
        <taxon>Rhabditomorpha</taxon>
        <taxon>Rhabditoidea</taxon>
        <taxon>Rhabditidae</taxon>
        <taxon>Peloderinae</taxon>
        <taxon>Caenorhabditis</taxon>
    </lineage>
</organism>
<proteinExistence type="predicted"/>
<dbReference type="Proteomes" id="UP001152747">
    <property type="component" value="Unassembled WGS sequence"/>
</dbReference>
<comment type="caution">
    <text evidence="2">The sequence shown here is derived from an EMBL/GenBank/DDBJ whole genome shotgun (WGS) entry which is preliminary data.</text>
</comment>
<evidence type="ECO:0000313" key="3">
    <source>
        <dbReference type="Proteomes" id="UP001152747"/>
    </source>
</evidence>
<protein>
    <submittedName>
        <fullName evidence="2">Uncharacterized protein</fullName>
    </submittedName>
</protein>
<keyword evidence="3" id="KW-1185">Reference proteome</keyword>
<gene>
    <name evidence="2" type="ORF">CAMP_LOCUS11267</name>
</gene>